<comment type="caution">
    <text evidence="12">The sequence shown here is derived from an EMBL/GenBank/DDBJ whole genome shotgun (WGS) entry which is preliminary data.</text>
</comment>
<dbReference type="PROSITE" id="PS00808">
    <property type="entry name" value="ADP_GLC_PYROPHOSPH_1"/>
    <property type="match status" value="1"/>
</dbReference>
<evidence type="ECO:0000256" key="3">
    <source>
        <dbReference type="ARBA" id="ARBA00022679"/>
    </source>
</evidence>
<evidence type="ECO:0000256" key="8">
    <source>
        <dbReference type="ARBA" id="ARBA00023277"/>
    </source>
</evidence>
<keyword evidence="4 9" id="KW-0548">Nucleotidyltransferase</keyword>
<dbReference type="CDD" id="cd02508">
    <property type="entry name" value="ADP_Glucose_PP"/>
    <property type="match status" value="1"/>
</dbReference>
<evidence type="ECO:0000313" key="13">
    <source>
        <dbReference type="Proteomes" id="UP001198190"/>
    </source>
</evidence>
<gene>
    <name evidence="9" type="primary">glgC</name>
    <name evidence="12" type="ORF">LIY65_11910</name>
</gene>
<dbReference type="SUPFAM" id="SSF53448">
    <property type="entry name" value="Nucleotide-diphospho-sugar transferases"/>
    <property type="match status" value="1"/>
</dbReference>
<keyword evidence="8 9" id="KW-0119">Carbohydrate metabolism</keyword>
<reference evidence="12" key="1">
    <citation type="submission" date="2021-10" db="EMBL/GenBank/DDBJ databases">
        <title>Collection of gut derived symbiotic bacterial strains cultured from healthy donors.</title>
        <authorList>
            <person name="Lin H."/>
            <person name="Littmann E."/>
            <person name="Claire K."/>
            <person name="Pamer E."/>
        </authorList>
    </citation>
    <scope>NUCLEOTIDE SEQUENCE</scope>
    <source>
        <strain evidence="12">MSK.7.16</strain>
    </source>
</reference>
<dbReference type="NCBIfam" id="TIGR02091">
    <property type="entry name" value="glgC"/>
    <property type="match status" value="1"/>
</dbReference>
<keyword evidence="7 9" id="KW-0320">Glycogen biosynthesis</keyword>
<comment type="subunit">
    <text evidence="9">Homotetramer.</text>
</comment>
<evidence type="ECO:0000256" key="2">
    <source>
        <dbReference type="ARBA" id="ARBA00022600"/>
    </source>
</evidence>
<comment type="catalytic activity">
    <reaction evidence="9">
        <text>alpha-D-glucose 1-phosphate + ATP + H(+) = ADP-alpha-D-glucose + diphosphate</text>
        <dbReference type="Rhea" id="RHEA:12120"/>
        <dbReference type="ChEBI" id="CHEBI:15378"/>
        <dbReference type="ChEBI" id="CHEBI:30616"/>
        <dbReference type="ChEBI" id="CHEBI:33019"/>
        <dbReference type="ChEBI" id="CHEBI:57498"/>
        <dbReference type="ChEBI" id="CHEBI:58601"/>
        <dbReference type="EC" id="2.7.7.27"/>
    </reaction>
</comment>
<name>A0AAW4UA26_9FIRM</name>
<dbReference type="AlphaFoldDB" id="A0AAW4UA26"/>
<keyword evidence="6 9" id="KW-0067">ATP-binding</keyword>
<feature type="domain" description="Glucose-1-phosphate adenylyltransferase/Bifunctional protein GlmU-like C-terminal hexapeptide" evidence="11">
    <location>
        <begin position="290"/>
        <end position="363"/>
    </location>
</feature>
<evidence type="ECO:0000313" key="12">
    <source>
        <dbReference type="EMBL" id="MCB6829394.1"/>
    </source>
</evidence>
<feature type="binding site" evidence="9">
    <location>
        <position position="192"/>
    </location>
    <ligand>
        <name>alpha-D-glucose 1-phosphate</name>
        <dbReference type="ChEBI" id="CHEBI:58601"/>
    </ligand>
</feature>
<evidence type="ECO:0000256" key="6">
    <source>
        <dbReference type="ARBA" id="ARBA00022840"/>
    </source>
</evidence>
<evidence type="ECO:0000256" key="9">
    <source>
        <dbReference type="HAMAP-Rule" id="MF_00624"/>
    </source>
</evidence>
<proteinExistence type="inferred from homology"/>
<dbReference type="PROSITE" id="PS00809">
    <property type="entry name" value="ADP_GLC_PYROPHOSPH_2"/>
    <property type="match status" value="1"/>
</dbReference>
<dbReference type="InterPro" id="IPR011004">
    <property type="entry name" value="Trimer_LpxA-like_sf"/>
</dbReference>
<keyword evidence="5 9" id="KW-0547">Nucleotide-binding</keyword>
<feature type="site" description="Could play a key role in the communication between the regulatory and the substrate sites" evidence="9">
    <location>
        <position position="100"/>
    </location>
</feature>
<keyword evidence="3 9" id="KW-0808">Transferase</keyword>
<feature type="binding site" evidence="9">
    <location>
        <begin position="181"/>
        <end position="182"/>
    </location>
    <ligand>
        <name>alpha-D-glucose 1-phosphate</name>
        <dbReference type="ChEBI" id="CHEBI:58601"/>
    </ligand>
</feature>
<comment type="pathway">
    <text evidence="9">Glycan biosynthesis; glycogen biosynthesis.</text>
</comment>
<dbReference type="PROSITE" id="PS00810">
    <property type="entry name" value="ADP_GLC_PYROPHOSPH_3"/>
    <property type="match status" value="1"/>
</dbReference>
<dbReference type="PANTHER" id="PTHR43523">
    <property type="entry name" value="GLUCOSE-1-PHOSPHATE ADENYLYLTRANSFERASE-RELATED"/>
    <property type="match status" value="1"/>
</dbReference>
<dbReference type="Proteomes" id="UP001198190">
    <property type="component" value="Unassembled WGS sequence"/>
</dbReference>
<comment type="similarity">
    <text evidence="1 9">Belongs to the bacterial/plant glucose-1-phosphate adenylyltransferase family.</text>
</comment>
<evidence type="ECO:0000256" key="7">
    <source>
        <dbReference type="ARBA" id="ARBA00023056"/>
    </source>
</evidence>
<comment type="function">
    <text evidence="9">Involved in the biosynthesis of ADP-glucose, a building block required for the elongation reactions to produce glycogen. Catalyzes the reaction between ATP and alpha-D-glucose 1-phosphate (G1P) to produce pyrophosphate and ADP-Glc.</text>
</comment>
<dbReference type="EC" id="2.7.7.27" evidence="9"/>
<evidence type="ECO:0000259" key="10">
    <source>
        <dbReference type="Pfam" id="PF00483"/>
    </source>
</evidence>
<dbReference type="HAMAP" id="MF_00624">
    <property type="entry name" value="GlgC"/>
    <property type="match status" value="1"/>
</dbReference>
<dbReference type="Gene3D" id="3.90.550.10">
    <property type="entry name" value="Spore Coat Polysaccharide Biosynthesis Protein SpsA, Chain A"/>
    <property type="match status" value="1"/>
</dbReference>
<dbReference type="Pfam" id="PF24894">
    <property type="entry name" value="Hexapep_GlmU"/>
    <property type="match status" value="1"/>
</dbReference>
<evidence type="ECO:0000259" key="11">
    <source>
        <dbReference type="Pfam" id="PF24894"/>
    </source>
</evidence>
<dbReference type="SUPFAM" id="SSF51161">
    <property type="entry name" value="Trimeric LpxA-like enzymes"/>
    <property type="match status" value="1"/>
</dbReference>
<dbReference type="GO" id="GO:0005978">
    <property type="term" value="P:glycogen biosynthetic process"/>
    <property type="evidence" value="ECO:0007669"/>
    <property type="project" value="UniProtKB-UniRule"/>
</dbReference>
<evidence type="ECO:0000256" key="4">
    <source>
        <dbReference type="ARBA" id="ARBA00022695"/>
    </source>
</evidence>
<feature type="domain" description="Nucleotidyl transferase" evidence="10">
    <location>
        <begin position="9"/>
        <end position="262"/>
    </location>
</feature>
<accession>A0AAW4UA26</accession>
<dbReference type="InterPro" id="IPR005836">
    <property type="entry name" value="ADP_Glu_pyroP_CS"/>
</dbReference>
<organism evidence="12 13">
    <name type="scientific">Megamonas funiformis</name>
    <dbReference type="NCBI Taxonomy" id="437897"/>
    <lineage>
        <taxon>Bacteria</taxon>
        <taxon>Bacillati</taxon>
        <taxon>Bacillota</taxon>
        <taxon>Negativicutes</taxon>
        <taxon>Selenomonadales</taxon>
        <taxon>Selenomonadaceae</taxon>
        <taxon>Megamonas</taxon>
    </lineage>
</organism>
<dbReference type="GO" id="GO:0008878">
    <property type="term" value="F:glucose-1-phosphate adenylyltransferase activity"/>
    <property type="evidence" value="ECO:0007669"/>
    <property type="project" value="UniProtKB-UniRule"/>
</dbReference>
<feature type="binding site" evidence="9">
    <location>
        <position position="101"/>
    </location>
    <ligand>
        <name>alpha-D-glucose 1-phosphate</name>
        <dbReference type="ChEBI" id="CHEBI:58601"/>
    </ligand>
</feature>
<dbReference type="GO" id="GO:0005524">
    <property type="term" value="F:ATP binding"/>
    <property type="evidence" value="ECO:0007669"/>
    <property type="project" value="UniProtKB-KW"/>
</dbReference>
<dbReference type="InterPro" id="IPR011831">
    <property type="entry name" value="ADP-Glc_PPase"/>
</dbReference>
<sequence length="390" mass="43068">MMRKTECLAMILAGGQGSRLGALTKNIAKPAVPFGGKYRIIDFPLSNCANSGIETVGVLTQYRPLELHTYLGTGEAWNLDRKNGGVYILPPYAREKGADWYKGTADAIYQNINFINKANPDYVLVLSGDHIYTMDYAKMIEFHKKNKAEATIGVIKVPMKEASRFGIMSTDKEGRITKFAEKPAKPESNLASMGIYIFSWNFLREYLENDAKDETSSHDFGKNIIPKMLADQARLYSYAFEGYWKDVGTIDSLWEANMDLLKEKQPFEMNGKWKIYSVDMAMPPHYVGPKAKIKNSLVSEGSMICGEVKNSVIFPGVRIAKGAKVSNSVIMPFAKIEADAVVEKAIVAQNSKIEATAQVGSDDGTIVVIPEGETVRPMVVSDATENVNVG</sequence>
<dbReference type="InterPro" id="IPR005835">
    <property type="entry name" value="NTP_transferase_dom"/>
</dbReference>
<feature type="binding site" evidence="9">
    <location>
        <position position="166"/>
    </location>
    <ligand>
        <name>alpha-D-glucose 1-phosphate</name>
        <dbReference type="ChEBI" id="CHEBI:58601"/>
    </ligand>
</feature>
<dbReference type="Gene3D" id="2.160.10.10">
    <property type="entry name" value="Hexapeptide repeat proteins"/>
    <property type="match status" value="1"/>
</dbReference>
<dbReference type="InterPro" id="IPR056818">
    <property type="entry name" value="GlmU/GlgC-like_hexapep"/>
</dbReference>
<evidence type="ECO:0000256" key="1">
    <source>
        <dbReference type="ARBA" id="ARBA00010443"/>
    </source>
</evidence>
<dbReference type="InterPro" id="IPR029044">
    <property type="entry name" value="Nucleotide-diphossugar_trans"/>
</dbReference>
<protein>
    <recommendedName>
        <fullName evidence="9">Glucose-1-phosphate adenylyltransferase</fullName>
        <ecNumber evidence="9">2.7.7.27</ecNumber>
    </recommendedName>
    <alternativeName>
        <fullName evidence="9">ADP-glucose pyrophosphorylase</fullName>
        <shortName evidence="9">ADPGlc PPase</shortName>
    </alternativeName>
    <alternativeName>
        <fullName evidence="9">ADP-glucose synthase</fullName>
    </alternativeName>
</protein>
<dbReference type="PANTHER" id="PTHR43523:SF2">
    <property type="entry name" value="GLUCOSE-1-PHOSPHATE ADENYLYLTRANSFERASE"/>
    <property type="match status" value="1"/>
</dbReference>
<dbReference type="CDD" id="cd04651">
    <property type="entry name" value="LbH_G1P_AT_C"/>
    <property type="match status" value="1"/>
</dbReference>
<dbReference type="EMBL" id="JAJCGD010000053">
    <property type="protein sequence ID" value="MCB6829394.1"/>
    <property type="molecule type" value="Genomic_DNA"/>
</dbReference>
<dbReference type="NCBIfam" id="NF003670">
    <property type="entry name" value="PRK05293.1"/>
    <property type="match status" value="1"/>
</dbReference>
<evidence type="ECO:0000256" key="5">
    <source>
        <dbReference type="ARBA" id="ARBA00022741"/>
    </source>
</evidence>
<dbReference type="InterPro" id="IPR023049">
    <property type="entry name" value="GlgC_bac"/>
</dbReference>
<dbReference type="Pfam" id="PF00483">
    <property type="entry name" value="NTP_transferase"/>
    <property type="match status" value="1"/>
</dbReference>
<feature type="site" description="Could play a key role in the communication between the regulatory and the substrate sites" evidence="9">
    <location>
        <position position="61"/>
    </location>
</feature>
<keyword evidence="2 9" id="KW-0321">Glycogen metabolism</keyword>